<name>A0ABR4RAS5_BORBO</name>
<sequence>MEQDNLIPIMYIGTKEQKKDTVAGTGLVWERGQIHIVPPLIAAKLTPYKDVWREAWDEAENNPDNVGLVVTTPAAPGGEGTREQSQMPPFNMPNLQGMNKNDLTAFALGQFNHQLDGALKKDEMIQQIVSLANSRAA</sequence>
<evidence type="ECO:0000256" key="1">
    <source>
        <dbReference type="SAM" id="MobiDB-lite"/>
    </source>
</evidence>
<organism evidence="2 3">
    <name type="scientific">Bordetella bronchiseptica 00-P-2796</name>
    <dbReference type="NCBI Taxonomy" id="1331199"/>
    <lineage>
        <taxon>Bacteria</taxon>
        <taxon>Pseudomonadati</taxon>
        <taxon>Pseudomonadota</taxon>
        <taxon>Betaproteobacteria</taxon>
        <taxon>Burkholderiales</taxon>
        <taxon>Alcaligenaceae</taxon>
        <taxon>Bordetella</taxon>
    </lineage>
</organism>
<keyword evidence="3" id="KW-1185">Reference proteome</keyword>
<dbReference type="RefSeq" id="WP_033474724.1">
    <property type="nucleotide sequence ID" value="NZ_JGWH01000154.1"/>
</dbReference>
<dbReference type="Proteomes" id="UP000025756">
    <property type="component" value="Unassembled WGS sequence"/>
</dbReference>
<comment type="caution">
    <text evidence="2">The sequence shown here is derived from an EMBL/GenBank/DDBJ whole genome shotgun (WGS) entry which is preliminary data.</text>
</comment>
<feature type="non-terminal residue" evidence="2">
    <location>
        <position position="137"/>
    </location>
</feature>
<reference evidence="2 3" key="1">
    <citation type="submission" date="2014-03" db="EMBL/GenBank/DDBJ databases">
        <title>Genome sequence of Bordetella bronchiseptica.</title>
        <authorList>
            <person name="Harvill E."/>
            <person name="Goodfield L.L."/>
            <person name="Ivanov Y.V."/>
            <person name="Meyer J.A."/>
            <person name="Muse S.J."/>
            <person name="Jacobs N."/>
            <person name="Bendor L."/>
            <person name="Smallridge W.E."/>
            <person name="Brinkac L.M."/>
            <person name="Sanka R."/>
            <person name="Kim M."/>
            <person name="Losada L."/>
        </authorList>
    </citation>
    <scope>NUCLEOTIDE SEQUENCE [LARGE SCALE GENOMIC DNA]</scope>
    <source>
        <strain evidence="2 3">00-P-2796</strain>
    </source>
</reference>
<proteinExistence type="predicted"/>
<gene>
    <name evidence="2" type="ORF">L490_5145</name>
</gene>
<evidence type="ECO:0000313" key="3">
    <source>
        <dbReference type="Proteomes" id="UP000025756"/>
    </source>
</evidence>
<dbReference type="EMBL" id="JGWH01000154">
    <property type="protein sequence ID" value="KCV31847.1"/>
    <property type="molecule type" value="Genomic_DNA"/>
</dbReference>
<protein>
    <submittedName>
        <fullName evidence="2">Uncharacterized protein</fullName>
    </submittedName>
</protein>
<feature type="compositionally biased region" description="Polar residues" evidence="1">
    <location>
        <begin position="83"/>
        <end position="96"/>
    </location>
</feature>
<accession>A0ABR4RAS5</accession>
<feature type="region of interest" description="Disordered" evidence="1">
    <location>
        <begin position="63"/>
        <end position="96"/>
    </location>
</feature>
<evidence type="ECO:0000313" key="2">
    <source>
        <dbReference type="EMBL" id="KCV31847.1"/>
    </source>
</evidence>